<evidence type="ECO:0000256" key="2">
    <source>
        <dbReference type="SAM" id="Phobius"/>
    </source>
</evidence>
<dbReference type="Proteomes" id="UP001159428">
    <property type="component" value="Unassembled WGS sequence"/>
</dbReference>
<evidence type="ECO:0000256" key="1">
    <source>
        <dbReference type="SAM" id="MobiDB-lite"/>
    </source>
</evidence>
<keyword evidence="2" id="KW-1133">Transmembrane helix</keyword>
<proteinExistence type="predicted"/>
<sequence>MASPVRVMKFHLFNCDNTYSLDSVETLLLKMADDRNLRLLVDKRKFRLHEMTDVCGKTIPMLQMDYAVFVVHAHESRLSINEDNAGIGYAEIYKTLLRATGDKVLIVIGGDDNYRDEDEEERFVISHWARRKVASQFDEEYLDGRKSFVFSWNKGHKEIHERALEHYLDPSKKGEKFQHVPKSITVNIASGTVDDSDEEAELHFLEFGKKGLKLRYVPGPQPPPTTDVSEEDVSDDAKNPLLPRSGDDSTREKPKRKEGRKRPRPDPFNAQPEFLEGTILLDTVLRFGKISYREEDLKAWDQRWEPSEKVVRHLLQDWMCRPLGNVRFVATANGGVSYIVRPRSFCCGLRLILWAFIIITIIIIISIIVYFVDHY</sequence>
<gene>
    <name evidence="3" type="ORF">PMEA_00008272</name>
</gene>
<keyword evidence="4" id="KW-1185">Reference proteome</keyword>
<keyword evidence="2" id="KW-0472">Membrane</keyword>
<dbReference type="EMBL" id="CALNXJ010000017">
    <property type="protein sequence ID" value="CAH3119389.1"/>
    <property type="molecule type" value="Genomic_DNA"/>
</dbReference>
<dbReference type="AlphaFoldDB" id="A0AAU9WMS0"/>
<protein>
    <submittedName>
        <fullName evidence="3">Uncharacterized protein</fullName>
    </submittedName>
</protein>
<feature type="transmembrane region" description="Helical" evidence="2">
    <location>
        <begin position="351"/>
        <end position="372"/>
    </location>
</feature>
<keyword evidence="2" id="KW-0812">Transmembrane</keyword>
<organism evidence="3 4">
    <name type="scientific">Pocillopora meandrina</name>
    <dbReference type="NCBI Taxonomy" id="46732"/>
    <lineage>
        <taxon>Eukaryota</taxon>
        <taxon>Metazoa</taxon>
        <taxon>Cnidaria</taxon>
        <taxon>Anthozoa</taxon>
        <taxon>Hexacorallia</taxon>
        <taxon>Scleractinia</taxon>
        <taxon>Astrocoeniina</taxon>
        <taxon>Pocilloporidae</taxon>
        <taxon>Pocillopora</taxon>
    </lineage>
</organism>
<evidence type="ECO:0000313" key="3">
    <source>
        <dbReference type="EMBL" id="CAH3119389.1"/>
    </source>
</evidence>
<feature type="region of interest" description="Disordered" evidence="1">
    <location>
        <begin position="215"/>
        <end position="271"/>
    </location>
</feature>
<accession>A0AAU9WMS0</accession>
<evidence type="ECO:0000313" key="4">
    <source>
        <dbReference type="Proteomes" id="UP001159428"/>
    </source>
</evidence>
<comment type="caution">
    <text evidence="3">The sequence shown here is derived from an EMBL/GenBank/DDBJ whole genome shotgun (WGS) entry which is preliminary data.</text>
</comment>
<feature type="compositionally biased region" description="Basic residues" evidence="1">
    <location>
        <begin position="253"/>
        <end position="263"/>
    </location>
</feature>
<reference evidence="3 4" key="1">
    <citation type="submission" date="2022-05" db="EMBL/GenBank/DDBJ databases">
        <authorList>
            <consortium name="Genoscope - CEA"/>
            <person name="William W."/>
        </authorList>
    </citation>
    <scope>NUCLEOTIDE SEQUENCE [LARGE SCALE GENOMIC DNA]</scope>
</reference>
<name>A0AAU9WMS0_9CNID</name>